<keyword evidence="2" id="KW-1185">Reference proteome</keyword>
<dbReference type="Proteomes" id="UP000006055">
    <property type="component" value="Chromosome"/>
</dbReference>
<dbReference type="EMBL" id="CP003360">
    <property type="protein sequence ID" value="AFM25872.1"/>
    <property type="molecule type" value="Genomic_DNA"/>
</dbReference>
<proteinExistence type="predicted"/>
<dbReference type="STRING" id="706587.Desti_3211"/>
<dbReference type="eggNOG" id="COG1683">
    <property type="taxonomic scope" value="Bacteria"/>
</dbReference>
<dbReference type="AlphaFoldDB" id="I4C8I1"/>
<dbReference type="PANTHER" id="PTHR30087:SF1">
    <property type="entry name" value="HYPOTHETICAL CYTOSOLIC PROTEIN"/>
    <property type="match status" value="1"/>
</dbReference>
<evidence type="ECO:0000313" key="1">
    <source>
        <dbReference type="EMBL" id="AFM25872.1"/>
    </source>
</evidence>
<organism evidence="1 2">
    <name type="scientific">Desulfomonile tiedjei (strain ATCC 49306 / DSM 6799 / DCB-1)</name>
    <dbReference type="NCBI Taxonomy" id="706587"/>
    <lineage>
        <taxon>Bacteria</taxon>
        <taxon>Pseudomonadati</taxon>
        <taxon>Thermodesulfobacteriota</taxon>
        <taxon>Desulfomonilia</taxon>
        <taxon>Desulfomonilales</taxon>
        <taxon>Desulfomonilaceae</taxon>
        <taxon>Desulfomonile</taxon>
    </lineage>
</organism>
<dbReference type="KEGG" id="dti:Desti_3211"/>
<sequence length="155" mass="16543">MNSRVPKRIVLMSACLTGLRTRYDGSSRPHPLLDYISKNCIVVQVCPETLGGMGIPRPASRFMGGDGTAVLRGNARVEDAFGKDRTPEFVRGAEETLAMLRLVGPELIIFKEGSPSCGVRRIDLAGAKTAGVGVATALLSTTGIPIITEEDELPF</sequence>
<name>I4C8I1_DESTA</name>
<dbReference type="InterPro" id="IPR007553">
    <property type="entry name" value="2-thiour_desulf"/>
</dbReference>
<dbReference type="PANTHER" id="PTHR30087">
    <property type="entry name" value="INNER MEMBRANE PROTEIN"/>
    <property type="match status" value="1"/>
</dbReference>
<gene>
    <name evidence="1" type="ordered locus">Desti_3211</name>
</gene>
<protein>
    <submittedName>
        <fullName evidence="1">Uncharacterized protein</fullName>
    </submittedName>
</protein>
<reference evidence="2" key="1">
    <citation type="submission" date="2012-06" db="EMBL/GenBank/DDBJ databases">
        <title>Complete sequence of chromosome of Desulfomonile tiedjei DSM 6799.</title>
        <authorList>
            <person name="Lucas S."/>
            <person name="Copeland A."/>
            <person name="Lapidus A."/>
            <person name="Glavina del Rio T."/>
            <person name="Dalin E."/>
            <person name="Tice H."/>
            <person name="Bruce D."/>
            <person name="Goodwin L."/>
            <person name="Pitluck S."/>
            <person name="Peters L."/>
            <person name="Ovchinnikova G."/>
            <person name="Zeytun A."/>
            <person name="Lu M."/>
            <person name="Kyrpides N."/>
            <person name="Mavromatis K."/>
            <person name="Ivanova N."/>
            <person name="Brettin T."/>
            <person name="Detter J.C."/>
            <person name="Han C."/>
            <person name="Larimer F."/>
            <person name="Land M."/>
            <person name="Hauser L."/>
            <person name="Markowitz V."/>
            <person name="Cheng J.-F."/>
            <person name="Hugenholtz P."/>
            <person name="Woyke T."/>
            <person name="Wu D."/>
            <person name="Spring S."/>
            <person name="Schroeder M."/>
            <person name="Brambilla E."/>
            <person name="Klenk H.-P."/>
            <person name="Eisen J.A."/>
        </authorList>
    </citation>
    <scope>NUCLEOTIDE SEQUENCE [LARGE SCALE GENOMIC DNA]</scope>
    <source>
        <strain evidence="2">ATCC 49306 / DSM 6799 / DCB-1</strain>
    </source>
</reference>
<dbReference type="HOGENOM" id="CLU_076318_1_1_7"/>
<accession>I4C8I1</accession>
<evidence type="ECO:0000313" key="2">
    <source>
        <dbReference type="Proteomes" id="UP000006055"/>
    </source>
</evidence>
<dbReference type="Pfam" id="PF04463">
    <property type="entry name" value="2-thiour_desulf"/>
    <property type="match status" value="1"/>
</dbReference>